<reference evidence="2" key="1">
    <citation type="journal article" date="2014" name="Int. J. Syst. Evol. Microbiol.">
        <title>Complete genome of a new Firmicutes species belonging to the dominant human colonic microbiota ('Ruminococcus bicirculans') reveals two chromosomes and a selective capacity to utilize plant glucans.</title>
        <authorList>
            <consortium name="NISC Comparative Sequencing Program"/>
            <person name="Wegmann U."/>
            <person name="Louis P."/>
            <person name="Goesmann A."/>
            <person name="Henrissat B."/>
            <person name="Duncan S.H."/>
            <person name="Flint H.J."/>
        </authorList>
    </citation>
    <scope>NUCLEOTIDE SEQUENCE</scope>
    <source>
        <strain evidence="2">CECT 7703</strain>
    </source>
</reference>
<name>A0ABT8B9I5_9NEIS</name>
<dbReference type="InterPro" id="IPR029058">
    <property type="entry name" value="AB_hydrolase_fold"/>
</dbReference>
<comment type="caution">
    <text evidence="2">The sequence shown here is derived from an EMBL/GenBank/DDBJ whole genome shotgun (WGS) entry which is preliminary data.</text>
</comment>
<dbReference type="InterPro" id="IPR022742">
    <property type="entry name" value="Hydrolase_4"/>
</dbReference>
<dbReference type="SUPFAM" id="SSF53474">
    <property type="entry name" value="alpha/beta-Hydrolases"/>
    <property type="match status" value="1"/>
</dbReference>
<dbReference type="Pfam" id="PF12146">
    <property type="entry name" value="Hydrolase_4"/>
    <property type="match status" value="1"/>
</dbReference>
<organism evidence="2 3">
    <name type="scientific">Chitinimonas viridis</name>
    <dbReference type="NCBI Taxonomy" id="664880"/>
    <lineage>
        <taxon>Bacteria</taxon>
        <taxon>Pseudomonadati</taxon>
        <taxon>Pseudomonadota</taxon>
        <taxon>Betaproteobacteria</taxon>
        <taxon>Neisseriales</taxon>
        <taxon>Chitinibacteraceae</taxon>
        <taxon>Chitinimonas</taxon>
    </lineage>
</organism>
<proteinExistence type="predicted"/>
<sequence>MVGYRSLEALVERLVLLSGMDGTGTLFAPLLAALGGELTTQVIRYPDQPLDYGELAAWVVPQLPTDTPYLLLGESFSGPIAIQIAARQPSGLMGLILCATFAHSPIPLPPAISTLVPALIHNRRLQILACRYVLGRYATASCLDAVLAATQQISSATLRSRIAAVLRVDARPALRACKLPMLYLQAVDDRLVRAGSYSAIKRQAPHCQLATLAAPHFVLQTLPSESARLISTFARSMASQQAD</sequence>
<dbReference type="Proteomes" id="UP001180081">
    <property type="component" value="Unassembled WGS sequence"/>
</dbReference>
<dbReference type="GO" id="GO:0016787">
    <property type="term" value="F:hydrolase activity"/>
    <property type="evidence" value="ECO:0007669"/>
    <property type="project" value="UniProtKB-KW"/>
</dbReference>
<dbReference type="EMBL" id="JAUFPU010000019">
    <property type="protein sequence ID" value="MDN3578811.1"/>
    <property type="molecule type" value="Genomic_DNA"/>
</dbReference>
<gene>
    <name evidence="2" type="ORF">QWZ03_18765</name>
</gene>
<dbReference type="Gene3D" id="3.40.50.1820">
    <property type="entry name" value="alpha/beta hydrolase"/>
    <property type="match status" value="1"/>
</dbReference>
<protein>
    <submittedName>
        <fullName evidence="2">Alpha/beta hydrolase</fullName>
    </submittedName>
</protein>
<evidence type="ECO:0000259" key="1">
    <source>
        <dbReference type="Pfam" id="PF12146"/>
    </source>
</evidence>
<feature type="domain" description="Serine aminopeptidase S33" evidence="1">
    <location>
        <begin position="63"/>
        <end position="209"/>
    </location>
</feature>
<keyword evidence="2" id="KW-0378">Hydrolase</keyword>
<evidence type="ECO:0000313" key="2">
    <source>
        <dbReference type="EMBL" id="MDN3578811.1"/>
    </source>
</evidence>
<reference evidence="2" key="2">
    <citation type="submission" date="2023-06" db="EMBL/GenBank/DDBJ databases">
        <authorList>
            <person name="Lucena T."/>
            <person name="Sun Q."/>
        </authorList>
    </citation>
    <scope>NUCLEOTIDE SEQUENCE</scope>
    <source>
        <strain evidence="2">CECT 7703</strain>
    </source>
</reference>
<evidence type="ECO:0000313" key="3">
    <source>
        <dbReference type="Proteomes" id="UP001180081"/>
    </source>
</evidence>
<keyword evidence="3" id="KW-1185">Reference proteome</keyword>
<accession>A0ABT8B9I5</accession>